<dbReference type="PROSITE" id="PS00463">
    <property type="entry name" value="ZN2_CY6_FUNGAL_1"/>
    <property type="match status" value="1"/>
</dbReference>
<evidence type="ECO:0000256" key="5">
    <source>
        <dbReference type="ARBA" id="ARBA00022833"/>
    </source>
</evidence>
<dbReference type="GO" id="GO:0005634">
    <property type="term" value="C:nucleus"/>
    <property type="evidence" value="ECO:0007669"/>
    <property type="project" value="UniProtKB-SubCell"/>
</dbReference>
<evidence type="ECO:0000256" key="6">
    <source>
        <dbReference type="ARBA" id="ARBA00023015"/>
    </source>
</evidence>
<evidence type="ECO:0000256" key="11">
    <source>
        <dbReference type="SAM" id="MobiDB-lite"/>
    </source>
</evidence>
<dbReference type="RefSeq" id="XP_037139352.1">
    <property type="nucleotide sequence ID" value="XM_037283456.1"/>
</dbReference>
<feature type="domain" description="PAS" evidence="12">
    <location>
        <begin position="394"/>
        <end position="445"/>
    </location>
</feature>
<dbReference type="PROSITE" id="PS50112">
    <property type="entry name" value="PAS"/>
    <property type="match status" value="1"/>
</dbReference>
<dbReference type="AlphaFoldDB" id="A0A7G3ZGP2"/>
<organism evidence="13 14">
    <name type="scientific">Torulaspora globosa</name>
    <dbReference type="NCBI Taxonomy" id="48254"/>
    <lineage>
        <taxon>Eukaryota</taxon>
        <taxon>Fungi</taxon>
        <taxon>Dikarya</taxon>
        <taxon>Ascomycota</taxon>
        <taxon>Saccharomycotina</taxon>
        <taxon>Saccharomycetes</taxon>
        <taxon>Saccharomycetales</taxon>
        <taxon>Saccharomycetaceae</taxon>
        <taxon>Torulaspora</taxon>
    </lineage>
</organism>
<dbReference type="Pfam" id="PF24990">
    <property type="entry name" value="PAS_13"/>
    <property type="match status" value="1"/>
</dbReference>
<keyword evidence="6" id="KW-0805">Transcription regulation</keyword>
<dbReference type="GeneID" id="59325845"/>
<keyword evidence="4" id="KW-0479">Metal-binding</keyword>
<keyword evidence="5" id="KW-0862">Zinc</keyword>
<evidence type="ECO:0000256" key="2">
    <source>
        <dbReference type="ARBA" id="ARBA00010855"/>
    </source>
</evidence>
<evidence type="ECO:0000256" key="9">
    <source>
        <dbReference type="ARBA" id="ARBA00023163"/>
    </source>
</evidence>
<keyword evidence="8" id="KW-0010">Activator</keyword>
<evidence type="ECO:0000313" key="14">
    <source>
        <dbReference type="Proteomes" id="UP000515788"/>
    </source>
</evidence>
<evidence type="ECO:0000256" key="7">
    <source>
        <dbReference type="ARBA" id="ARBA00023125"/>
    </source>
</evidence>
<dbReference type="SMART" id="SM00066">
    <property type="entry name" value="GAL4"/>
    <property type="match status" value="1"/>
</dbReference>
<dbReference type="InterPro" id="IPR035965">
    <property type="entry name" value="PAS-like_dom_sf"/>
</dbReference>
<dbReference type="GO" id="GO:0000977">
    <property type="term" value="F:RNA polymerase II transcription regulatory region sequence-specific DNA binding"/>
    <property type="evidence" value="ECO:0007669"/>
    <property type="project" value="TreeGrafter"/>
</dbReference>
<dbReference type="InterPro" id="IPR036864">
    <property type="entry name" value="Zn2-C6_fun-type_DNA-bd_sf"/>
</dbReference>
<keyword evidence="14" id="KW-1185">Reference proteome</keyword>
<dbReference type="GO" id="GO:0008270">
    <property type="term" value="F:zinc ion binding"/>
    <property type="evidence" value="ECO:0007669"/>
    <property type="project" value="InterPro"/>
</dbReference>
<evidence type="ECO:0000256" key="10">
    <source>
        <dbReference type="ARBA" id="ARBA00023242"/>
    </source>
</evidence>
<sequence>MRENGEAVDQDQSSRSVSPSHEASVGVCRKKPRRNTHIACVNCAKWHVSCEARRPCHRCISKGLESTCVDAPRKKSKYLAGIPDGSLQRRMRRELPMNHHHEQQRFQDPQHIIHKSKFMSNAADSEYAILSHIINQDSLLNKIPVDLLNSSKRYSPSSEPIPSPPVRSFQANVPPHPYPSSGLNVYSVLLGPSSMDIVSSQADLFVNHFPLEPVECQDNTLSFKRLMPAERAPESNEIRVNTAINQYCLNSEYLTFPEVMGAWKSQQKGNQDHIVSFALECCSPDAARTHSKPEWEHSLRFSTPMEIYTLITKPFSHTPGFHHLFTYLRQRFSKQALVEICRSLAEFRPIFIACSVTLTEEDMIFMEQCYQRTLLEYSKFIVQTGTPTCVWRRNGQISYMNEEFEILTGWSKEDLLNKMTFIVEILDDPSVEDYFKTFSKVAYRDFKGAEQMQVCNILSPIKGIIIECCCIWTLKRDVSGLPLMILGNFMPILN</sequence>
<evidence type="ECO:0000256" key="4">
    <source>
        <dbReference type="ARBA" id="ARBA00022723"/>
    </source>
</evidence>
<keyword evidence="3" id="KW-0312">Gluconeogenesis</keyword>
<proteinExistence type="inferred from homology"/>
<dbReference type="SUPFAM" id="SSF55785">
    <property type="entry name" value="PYP-like sensor domain (PAS domain)"/>
    <property type="match status" value="1"/>
</dbReference>
<dbReference type="InterPro" id="IPR000014">
    <property type="entry name" value="PAS"/>
</dbReference>
<dbReference type="SMART" id="SM00091">
    <property type="entry name" value="PAS"/>
    <property type="match status" value="1"/>
</dbReference>
<evidence type="ECO:0000259" key="12">
    <source>
        <dbReference type="PROSITE" id="PS50112"/>
    </source>
</evidence>
<feature type="compositionally biased region" description="Polar residues" evidence="11">
    <location>
        <begin position="10"/>
        <end position="21"/>
    </location>
</feature>
<dbReference type="GO" id="GO:0000981">
    <property type="term" value="F:DNA-binding transcription factor activity, RNA polymerase II-specific"/>
    <property type="evidence" value="ECO:0007669"/>
    <property type="project" value="InterPro"/>
</dbReference>
<dbReference type="KEGG" id="tgb:HG536_0D02000"/>
<dbReference type="Proteomes" id="UP000515788">
    <property type="component" value="Chromosome 4"/>
</dbReference>
<dbReference type="InterPro" id="IPR050335">
    <property type="entry name" value="ERT1_acuK_gluconeogen_tf"/>
</dbReference>
<keyword evidence="7" id="KW-0238">DNA-binding</keyword>
<evidence type="ECO:0000256" key="3">
    <source>
        <dbReference type="ARBA" id="ARBA00022432"/>
    </source>
</evidence>
<comment type="subcellular location">
    <subcellularLocation>
        <location evidence="1">Nucleus</location>
    </subcellularLocation>
</comment>
<name>A0A7G3ZGP2_9SACH</name>
<dbReference type="SUPFAM" id="SSF57701">
    <property type="entry name" value="Zn2/Cys6 DNA-binding domain"/>
    <property type="match status" value="1"/>
</dbReference>
<feature type="region of interest" description="Disordered" evidence="11">
    <location>
        <begin position="1"/>
        <end position="28"/>
    </location>
</feature>
<dbReference type="GO" id="GO:0006094">
    <property type="term" value="P:gluconeogenesis"/>
    <property type="evidence" value="ECO:0007669"/>
    <property type="project" value="UniProtKB-KW"/>
</dbReference>
<dbReference type="PANTHER" id="PTHR47659:SF1">
    <property type="entry name" value="TRANSCRIPTION ACTIVATOR OF GLUCONEOGENESIS ERT1"/>
    <property type="match status" value="1"/>
</dbReference>
<dbReference type="CDD" id="cd00130">
    <property type="entry name" value="PAS"/>
    <property type="match status" value="1"/>
</dbReference>
<keyword evidence="10" id="KW-0539">Nucleus</keyword>
<dbReference type="EMBL" id="CP059249">
    <property type="protein sequence ID" value="QLL32678.1"/>
    <property type="molecule type" value="Genomic_DNA"/>
</dbReference>
<dbReference type="InterPro" id="IPR056751">
    <property type="entry name" value="PAS_13"/>
</dbReference>
<keyword evidence="9" id="KW-0804">Transcription</keyword>
<protein>
    <recommendedName>
        <fullName evidence="12">PAS domain-containing protein</fullName>
    </recommendedName>
</protein>
<dbReference type="InterPro" id="IPR001138">
    <property type="entry name" value="Zn2Cys6_DnaBD"/>
</dbReference>
<comment type="similarity">
    <text evidence="2">Belongs to the ERT1/acuK family.</text>
</comment>
<evidence type="ECO:0000313" key="13">
    <source>
        <dbReference type="EMBL" id="QLL32678.1"/>
    </source>
</evidence>
<evidence type="ECO:0000256" key="1">
    <source>
        <dbReference type="ARBA" id="ARBA00004123"/>
    </source>
</evidence>
<accession>A0A7G3ZGP2</accession>
<dbReference type="OrthoDB" id="2538135at2759"/>
<evidence type="ECO:0000256" key="8">
    <source>
        <dbReference type="ARBA" id="ARBA00023159"/>
    </source>
</evidence>
<dbReference type="GO" id="GO:0009267">
    <property type="term" value="P:cellular response to starvation"/>
    <property type="evidence" value="ECO:0007669"/>
    <property type="project" value="TreeGrafter"/>
</dbReference>
<dbReference type="PANTHER" id="PTHR47659">
    <property type="entry name" value="ZN(II)2CYS6 TRANSCRIPTION FACTOR (EUROFUNG)-RELATED"/>
    <property type="match status" value="1"/>
</dbReference>
<dbReference type="Pfam" id="PF00172">
    <property type="entry name" value="Zn_clus"/>
    <property type="match status" value="1"/>
</dbReference>
<gene>
    <name evidence="13" type="ORF">HG536_0D02000</name>
</gene>
<reference evidence="13 14" key="1">
    <citation type="submission" date="2020-06" db="EMBL/GenBank/DDBJ databases">
        <title>The yeast mating-type switching endonuclease HO is a domesticated member of an unorthodox homing genetic element family.</title>
        <authorList>
            <person name="Coughlan A.Y."/>
            <person name="Lombardi L."/>
            <person name="Braun-Galleani S."/>
            <person name="Martos A.R."/>
            <person name="Galeote V."/>
            <person name="Bigey F."/>
            <person name="Dequin S."/>
            <person name="Byrne K.P."/>
            <person name="Wolfe K.H."/>
        </authorList>
    </citation>
    <scope>NUCLEOTIDE SEQUENCE [LARGE SCALE GENOMIC DNA]</scope>
    <source>
        <strain evidence="13 14">CBS764</strain>
    </source>
</reference>